<proteinExistence type="predicted"/>
<organism evidence="1 2">
    <name type="scientific">Candidatus Lloydbacteria bacterium RIFCSPHIGHO2_01_FULL_41_20</name>
    <dbReference type="NCBI Taxonomy" id="1798657"/>
    <lineage>
        <taxon>Bacteria</taxon>
        <taxon>Candidatus Lloydiibacteriota</taxon>
    </lineage>
</organism>
<protein>
    <submittedName>
        <fullName evidence="1">Uncharacterized protein</fullName>
    </submittedName>
</protein>
<comment type="caution">
    <text evidence="1">The sequence shown here is derived from an EMBL/GenBank/DDBJ whole genome shotgun (WGS) entry which is preliminary data.</text>
</comment>
<dbReference type="Proteomes" id="UP000178841">
    <property type="component" value="Unassembled WGS sequence"/>
</dbReference>
<sequence>MKSPENFGYTPEQLSEIQKNRVLEEAQMIKEGADMTPEGGLIVPDEIQRKRRVEYYLENSKKEIEEMRKAGREKEAKIMESRLALAEDKWHDEKHHIYDVMLFGDREEVVYDDIKGAKKQMDAVMLKREGEAEWQTELNLRLKNKEVIKNLQWEAIDFGKNMDDSLKTLDPDKVSHQSQINGIQFVKKFLVSGRGPSKIEGDSIEECYSTEFGHTANHADAITEEHKQGLESLLGQKIPTERVDDIHYTYTPDAKLAAVEVTLNPDTGIDLDAEIKERQKPYIIEGEFPEKGGRQWGGRYGGVITIIDKKGFEKAEKDVEKEFADRIKKTPFLGRGSLIIKKDGTRYFLPEITWKQYPCATPSGRVIMTFAGGASRGIFDEESCFTNSHWGTSTGRRVFSTQDPNAYNWTGEYVKSGVYDGKKLPPARMEYDEKNKVIVVGVDAYDEGKKRVVSNIE</sequence>
<dbReference type="EMBL" id="MHLH01000005">
    <property type="protein sequence ID" value="OGZ04499.1"/>
    <property type="molecule type" value="Genomic_DNA"/>
</dbReference>
<accession>A0A1G2CSY9</accession>
<gene>
    <name evidence="1" type="ORF">A2648_01525</name>
</gene>
<name>A0A1G2CSY9_9BACT</name>
<evidence type="ECO:0000313" key="2">
    <source>
        <dbReference type="Proteomes" id="UP000178841"/>
    </source>
</evidence>
<dbReference type="AlphaFoldDB" id="A0A1G2CSY9"/>
<evidence type="ECO:0000313" key="1">
    <source>
        <dbReference type="EMBL" id="OGZ04499.1"/>
    </source>
</evidence>
<reference evidence="1 2" key="1">
    <citation type="journal article" date="2016" name="Nat. Commun.">
        <title>Thousands of microbial genomes shed light on interconnected biogeochemical processes in an aquifer system.</title>
        <authorList>
            <person name="Anantharaman K."/>
            <person name="Brown C.T."/>
            <person name="Hug L.A."/>
            <person name="Sharon I."/>
            <person name="Castelle C.J."/>
            <person name="Probst A.J."/>
            <person name="Thomas B.C."/>
            <person name="Singh A."/>
            <person name="Wilkins M.J."/>
            <person name="Karaoz U."/>
            <person name="Brodie E.L."/>
            <person name="Williams K.H."/>
            <person name="Hubbard S.S."/>
            <person name="Banfield J.F."/>
        </authorList>
    </citation>
    <scope>NUCLEOTIDE SEQUENCE [LARGE SCALE GENOMIC DNA]</scope>
</reference>